<feature type="compositionally biased region" description="Polar residues" evidence="11">
    <location>
        <begin position="1"/>
        <end position="20"/>
    </location>
</feature>
<dbReference type="EC" id="3.5.4.16" evidence="3"/>
<feature type="compositionally biased region" description="Basic and acidic residues" evidence="11">
    <location>
        <begin position="37"/>
        <end position="49"/>
    </location>
</feature>
<dbReference type="Proteomes" id="UP000193560">
    <property type="component" value="Unassembled WGS sequence"/>
</dbReference>
<dbReference type="GO" id="GO:0006729">
    <property type="term" value="P:tetrahydrobiopterin biosynthetic process"/>
    <property type="evidence" value="ECO:0007669"/>
    <property type="project" value="TreeGrafter"/>
</dbReference>
<dbReference type="FunFam" id="1.10.286.10:FF:000003">
    <property type="entry name" value="GTP cyclohydrolase 1"/>
    <property type="match status" value="1"/>
</dbReference>
<gene>
    <name evidence="13" type="ORF">BCR42DRAFT_482422</name>
</gene>
<proteinExistence type="inferred from homology"/>
<name>A0A1X2IIK4_9FUNG</name>
<dbReference type="GO" id="GO:0003934">
    <property type="term" value="F:GTP cyclohydrolase I activity"/>
    <property type="evidence" value="ECO:0007669"/>
    <property type="project" value="UniProtKB-EC"/>
</dbReference>
<evidence type="ECO:0000256" key="4">
    <source>
        <dbReference type="ARBA" id="ARBA00017272"/>
    </source>
</evidence>
<dbReference type="NCBIfam" id="NF006825">
    <property type="entry name" value="PRK09347.1-2"/>
    <property type="match status" value="1"/>
</dbReference>
<dbReference type="InterPro" id="IPR018234">
    <property type="entry name" value="GTP_CycHdrlase_I_CS"/>
</dbReference>
<organism evidence="13 14">
    <name type="scientific">Absidia repens</name>
    <dbReference type="NCBI Taxonomy" id="90262"/>
    <lineage>
        <taxon>Eukaryota</taxon>
        <taxon>Fungi</taxon>
        <taxon>Fungi incertae sedis</taxon>
        <taxon>Mucoromycota</taxon>
        <taxon>Mucoromycotina</taxon>
        <taxon>Mucoromycetes</taxon>
        <taxon>Mucorales</taxon>
        <taxon>Cunninghamellaceae</taxon>
        <taxon>Absidia</taxon>
    </lineage>
</organism>
<dbReference type="CDD" id="cd00642">
    <property type="entry name" value="GTP_cyclohydro1"/>
    <property type="match status" value="1"/>
</dbReference>
<accession>A0A1X2IIK4</accession>
<evidence type="ECO:0000256" key="3">
    <source>
        <dbReference type="ARBA" id="ARBA00012715"/>
    </source>
</evidence>
<evidence type="ECO:0000313" key="13">
    <source>
        <dbReference type="EMBL" id="ORZ17141.1"/>
    </source>
</evidence>
<comment type="caution">
    <text evidence="13">The sequence shown here is derived from an EMBL/GenBank/DDBJ whole genome shotgun (WGS) entry which is preliminary data.</text>
</comment>
<keyword evidence="6" id="KW-0378">Hydrolase</keyword>
<evidence type="ECO:0000256" key="2">
    <source>
        <dbReference type="ARBA" id="ARBA00008085"/>
    </source>
</evidence>
<evidence type="ECO:0000256" key="6">
    <source>
        <dbReference type="ARBA" id="ARBA00022801"/>
    </source>
</evidence>
<dbReference type="HAMAP" id="MF_00223">
    <property type="entry name" value="FolE"/>
    <property type="match status" value="1"/>
</dbReference>
<dbReference type="InterPro" id="IPR020602">
    <property type="entry name" value="GTP_CycHdrlase_I_dom"/>
</dbReference>
<comment type="function">
    <text evidence="10">GTP cyclohydrolase 1 is the first enzyme in the biosynthetic pathway leading to folic acid.</text>
</comment>
<dbReference type="Gene3D" id="1.10.286.10">
    <property type="match status" value="1"/>
</dbReference>
<evidence type="ECO:0000313" key="14">
    <source>
        <dbReference type="Proteomes" id="UP000193560"/>
    </source>
</evidence>
<dbReference type="Pfam" id="PF01227">
    <property type="entry name" value="GTP_cyclohydroI"/>
    <property type="match status" value="1"/>
</dbReference>
<dbReference type="Gene3D" id="3.30.1130.10">
    <property type="match status" value="1"/>
</dbReference>
<dbReference type="OrthoDB" id="4966at2759"/>
<dbReference type="STRING" id="90262.A0A1X2IIK4"/>
<sequence>MSLNPAINSLVSSPAQSRPSTPIDPDGLTWPSKGAKQRRDETIEERQERQDKIAGAVRTILECIGEDPDREGLLKTPDRYAKALLFFTKGYEQNIKEVINDAVFEEDHDEMVIVKDVDIFSLCEHHMVPFTGKISIGYIPNRRVVGLSKLARIAEMITRRLQVQERVTKQVASTLMEILQPQGVAVIMEATHLCMCMRGVEKPGSTTVTSCMMGVFRSDPRTREEFLTLVRRR</sequence>
<protein>
    <recommendedName>
        <fullName evidence="4">GTP cyclohydrolase 1</fullName>
        <ecNumber evidence="3">3.5.4.16</ecNumber>
    </recommendedName>
    <alternativeName>
        <fullName evidence="9">GTP cyclohydrolase I</fullName>
    </alternativeName>
</protein>
<keyword evidence="8" id="KW-0342">GTP-binding</keyword>
<dbReference type="NCBIfam" id="NF006826">
    <property type="entry name" value="PRK09347.1-3"/>
    <property type="match status" value="1"/>
</dbReference>
<evidence type="ECO:0000256" key="11">
    <source>
        <dbReference type="SAM" id="MobiDB-lite"/>
    </source>
</evidence>
<dbReference type="UniPathway" id="UPA00848">
    <property type="reaction ID" value="UER00151"/>
</dbReference>
<feature type="region of interest" description="Disordered" evidence="11">
    <location>
        <begin position="1"/>
        <end position="49"/>
    </location>
</feature>
<dbReference type="NCBIfam" id="TIGR00063">
    <property type="entry name" value="folE"/>
    <property type="match status" value="1"/>
</dbReference>
<dbReference type="EMBL" id="MCGE01000010">
    <property type="protein sequence ID" value="ORZ17141.1"/>
    <property type="molecule type" value="Genomic_DNA"/>
</dbReference>
<evidence type="ECO:0000256" key="10">
    <source>
        <dbReference type="ARBA" id="ARBA00055676"/>
    </source>
</evidence>
<dbReference type="PANTHER" id="PTHR11109">
    <property type="entry name" value="GTP CYCLOHYDROLASE I"/>
    <property type="match status" value="1"/>
</dbReference>
<dbReference type="GO" id="GO:0008270">
    <property type="term" value="F:zinc ion binding"/>
    <property type="evidence" value="ECO:0007669"/>
    <property type="project" value="TreeGrafter"/>
</dbReference>
<dbReference type="AlphaFoldDB" id="A0A1X2IIK4"/>
<evidence type="ECO:0000259" key="12">
    <source>
        <dbReference type="Pfam" id="PF01227"/>
    </source>
</evidence>
<dbReference type="InterPro" id="IPR043133">
    <property type="entry name" value="GTP-CH-I_C/QueF"/>
</dbReference>
<dbReference type="GO" id="GO:0005737">
    <property type="term" value="C:cytoplasm"/>
    <property type="evidence" value="ECO:0007669"/>
    <property type="project" value="TreeGrafter"/>
</dbReference>
<dbReference type="GO" id="GO:0046656">
    <property type="term" value="P:folic acid biosynthetic process"/>
    <property type="evidence" value="ECO:0007669"/>
    <property type="project" value="UniProtKB-KW"/>
</dbReference>
<comment type="similarity">
    <text evidence="2">Belongs to the GTP cyclohydrolase I family.</text>
</comment>
<dbReference type="SUPFAM" id="SSF55620">
    <property type="entry name" value="Tetrahydrobiopterin biosynthesis enzymes-like"/>
    <property type="match status" value="1"/>
</dbReference>
<evidence type="ECO:0000256" key="7">
    <source>
        <dbReference type="ARBA" id="ARBA00022909"/>
    </source>
</evidence>
<reference evidence="13 14" key="1">
    <citation type="submission" date="2016-07" db="EMBL/GenBank/DDBJ databases">
        <title>Pervasive Adenine N6-methylation of Active Genes in Fungi.</title>
        <authorList>
            <consortium name="DOE Joint Genome Institute"/>
            <person name="Mondo S.J."/>
            <person name="Dannebaum R.O."/>
            <person name="Kuo R.C."/>
            <person name="Labutti K."/>
            <person name="Haridas S."/>
            <person name="Kuo A."/>
            <person name="Salamov A."/>
            <person name="Ahrendt S.R."/>
            <person name="Lipzen A."/>
            <person name="Sullivan W."/>
            <person name="Andreopoulos W.B."/>
            <person name="Clum A."/>
            <person name="Lindquist E."/>
            <person name="Daum C."/>
            <person name="Ramamoorthy G.K."/>
            <person name="Gryganskyi A."/>
            <person name="Culley D."/>
            <person name="Magnuson J.K."/>
            <person name="James T.Y."/>
            <person name="O'Malley M.A."/>
            <person name="Stajich J.E."/>
            <person name="Spatafora J.W."/>
            <person name="Visel A."/>
            <person name="Grigoriev I.V."/>
        </authorList>
    </citation>
    <scope>NUCLEOTIDE SEQUENCE [LARGE SCALE GENOMIC DNA]</scope>
    <source>
        <strain evidence="13 14">NRRL 1336</strain>
    </source>
</reference>
<keyword evidence="14" id="KW-1185">Reference proteome</keyword>
<feature type="domain" description="GTP cyclohydrolase I" evidence="12">
    <location>
        <begin position="54"/>
        <end position="230"/>
    </location>
</feature>
<dbReference type="GO" id="GO:0005525">
    <property type="term" value="F:GTP binding"/>
    <property type="evidence" value="ECO:0007669"/>
    <property type="project" value="UniProtKB-KW"/>
</dbReference>
<dbReference type="InterPro" id="IPR001474">
    <property type="entry name" value="GTP_CycHdrlase_I"/>
</dbReference>
<dbReference type="FunFam" id="3.30.1130.10:FF:000012">
    <property type="entry name" value="GTP cyclohydrolase 1"/>
    <property type="match status" value="1"/>
</dbReference>
<evidence type="ECO:0000256" key="8">
    <source>
        <dbReference type="ARBA" id="ARBA00023134"/>
    </source>
</evidence>
<keyword evidence="5" id="KW-0547">Nucleotide-binding</keyword>
<dbReference type="PROSITE" id="PS00859">
    <property type="entry name" value="GTP_CYCLOHYDROL_1_1"/>
    <property type="match status" value="1"/>
</dbReference>
<dbReference type="GO" id="GO:0046654">
    <property type="term" value="P:tetrahydrofolate biosynthetic process"/>
    <property type="evidence" value="ECO:0007669"/>
    <property type="project" value="InterPro"/>
</dbReference>
<keyword evidence="7" id="KW-0289">Folate biosynthesis</keyword>
<dbReference type="PANTHER" id="PTHR11109:SF7">
    <property type="entry name" value="GTP CYCLOHYDROLASE 1"/>
    <property type="match status" value="1"/>
</dbReference>
<evidence type="ECO:0000256" key="5">
    <source>
        <dbReference type="ARBA" id="ARBA00022741"/>
    </source>
</evidence>
<dbReference type="InterPro" id="IPR043134">
    <property type="entry name" value="GTP-CH-I_N"/>
</dbReference>
<evidence type="ECO:0000256" key="9">
    <source>
        <dbReference type="ARBA" id="ARBA00030854"/>
    </source>
</evidence>
<evidence type="ECO:0000256" key="1">
    <source>
        <dbReference type="ARBA" id="ARBA00005080"/>
    </source>
</evidence>
<comment type="pathway">
    <text evidence="1">Cofactor biosynthesis; 7,8-dihydroneopterin triphosphate biosynthesis; 7,8-dihydroneopterin triphosphate from GTP: step 1/1.</text>
</comment>